<evidence type="ECO:0000313" key="4">
    <source>
        <dbReference type="Proteomes" id="UP001589758"/>
    </source>
</evidence>
<organism evidence="3 4">
    <name type="scientific">Thorsellia kenyensis</name>
    <dbReference type="NCBI Taxonomy" id="1549888"/>
    <lineage>
        <taxon>Bacteria</taxon>
        <taxon>Pseudomonadati</taxon>
        <taxon>Pseudomonadota</taxon>
        <taxon>Gammaproteobacteria</taxon>
        <taxon>Enterobacterales</taxon>
        <taxon>Thorselliaceae</taxon>
        <taxon>Thorsellia</taxon>
    </lineage>
</organism>
<keyword evidence="2" id="KW-0732">Signal</keyword>
<dbReference type="Proteomes" id="UP001589758">
    <property type="component" value="Unassembled WGS sequence"/>
</dbReference>
<evidence type="ECO:0000256" key="1">
    <source>
        <dbReference type="SAM" id="MobiDB-lite"/>
    </source>
</evidence>
<comment type="caution">
    <text evidence="3">The sequence shown here is derived from an EMBL/GenBank/DDBJ whole genome shotgun (WGS) entry which is preliminary data.</text>
</comment>
<feature type="signal peptide" evidence="2">
    <location>
        <begin position="1"/>
        <end position="25"/>
    </location>
</feature>
<sequence>MINLKILHKFALQSALLLVALNAHSANESGNDFCVYVDPISPYYNPNKLSSNQLEECKIRAATIIEIQALHYDILKQRFPNQVPLNSGLPSQAELAQSIDSTRSSGTENETPQTQKNKLVNPTHKPVVGEPVIRNAAEIAEVKRKPLYHSDAGRQVEFNYEVIVTEAGRQIADTQIEEIKAIKPVTSISTAEAIINSRNPAPQVSAKGANPVDMILARQNAVQSPQIQPNQMNSFSSSTNRFESLTTPANDEMRIILESMGATSSESSNAMNDPSTTVNNEKAQEEPLNTESLELLQQIKANGESISSEQAGNLIESPKNEMNQLIKAENSETIRNTNNIIGNKIEKYNKSAVIEPIPSI</sequence>
<dbReference type="EMBL" id="JBHLXE010000013">
    <property type="protein sequence ID" value="MFC0178638.1"/>
    <property type="molecule type" value="Genomic_DNA"/>
</dbReference>
<gene>
    <name evidence="3" type="ORF">ACFFIT_00730</name>
</gene>
<feature type="region of interest" description="Disordered" evidence="1">
    <location>
        <begin position="94"/>
        <end position="125"/>
    </location>
</feature>
<feature type="compositionally biased region" description="Polar residues" evidence="1">
    <location>
        <begin position="94"/>
        <end position="120"/>
    </location>
</feature>
<evidence type="ECO:0000313" key="3">
    <source>
        <dbReference type="EMBL" id="MFC0178638.1"/>
    </source>
</evidence>
<dbReference type="RefSeq" id="WP_385875468.1">
    <property type="nucleotide sequence ID" value="NZ_JBHLXE010000013.1"/>
</dbReference>
<name>A0ABV6C6Q0_9GAMM</name>
<proteinExistence type="predicted"/>
<keyword evidence="4" id="KW-1185">Reference proteome</keyword>
<feature type="chain" id="PRO_5046005024" evidence="2">
    <location>
        <begin position="26"/>
        <end position="360"/>
    </location>
</feature>
<protein>
    <submittedName>
        <fullName evidence="3">Uncharacterized protein</fullName>
    </submittedName>
</protein>
<reference evidence="3 4" key="1">
    <citation type="submission" date="2024-09" db="EMBL/GenBank/DDBJ databases">
        <authorList>
            <person name="Sun Q."/>
            <person name="Mori K."/>
        </authorList>
    </citation>
    <scope>NUCLEOTIDE SEQUENCE [LARGE SCALE GENOMIC DNA]</scope>
    <source>
        <strain evidence="3 4">CCM 8545</strain>
    </source>
</reference>
<evidence type="ECO:0000256" key="2">
    <source>
        <dbReference type="SAM" id="SignalP"/>
    </source>
</evidence>
<accession>A0ABV6C6Q0</accession>